<dbReference type="SUPFAM" id="SSF47413">
    <property type="entry name" value="lambda repressor-like DNA-binding domains"/>
    <property type="match status" value="1"/>
</dbReference>
<dbReference type="EMBL" id="SNRY01004696">
    <property type="protein sequence ID" value="KAA6316942.1"/>
    <property type="molecule type" value="Genomic_DNA"/>
</dbReference>
<dbReference type="Gene3D" id="1.10.260.40">
    <property type="entry name" value="lambda repressor-like DNA-binding domains"/>
    <property type="match status" value="1"/>
</dbReference>
<gene>
    <name evidence="2" type="ORF">EZS27_032827</name>
</gene>
<organism evidence="2">
    <name type="scientific">termite gut metagenome</name>
    <dbReference type="NCBI Taxonomy" id="433724"/>
    <lineage>
        <taxon>unclassified sequences</taxon>
        <taxon>metagenomes</taxon>
        <taxon>organismal metagenomes</taxon>
    </lineage>
</organism>
<name>A0A5J4Q5V2_9ZZZZ</name>
<evidence type="ECO:0000313" key="2">
    <source>
        <dbReference type="EMBL" id="KAA6316942.1"/>
    </source>
</evidence>
<accession>A0A5J4Q5V2</accession>
<dbReference type="InterPro" id="IPR001387">
    <property type="entry name" value="Cro/C1-type_HTH"/>
</dbReference>
<dbReference type="InterPro" id="IPR010982">
    <property type="entry name" value="Lambda_DNA-bd_dom_sf"/>
</dbReference>
<reference evidence="2" key="1">
    <citation type="submission" date="2019-03" db="EMBL/GenBank/DDBJ databases">
        <title>Single cell metagenomics reveals metabolic interactions within the superorganism composed of flagellate Streblomastix strix and complex community of Bacteroidetes bacteria on its surface.</title>
        <authorList>
            <person name="Treitli S.C."/>
            <person name="Kolisko M."/>
            <person name="Husnik F."/>
            <person name="Keeling P."/>
            <person name="Hampl V."/>
        </authorList>
    </citation>
    <scope>NUCLEOTIDE SEQUENCE</scope>
    <source>
        <strain evidence="2">STM</strain>
    </source>
</reference>
<proteinExistence type="predicted"/>
<dbReference type="AlphaFoldDB" id="A0A5J4Q5V2"/>
<dbReference type="Pfam" id="PF01381">
    <property type="entry name" value="HTH_3"/>
    <property type="match status" value="1"/>
</dbReference>
<feature type="domain" description="HTH cro/C1-type" evidence="1">
    <location>
        <begin position="83"/>
        <end position="131"/>
    </location>
</feature>
<dbReference type="CDD" id="cd00093">
    <property type="entry name" value="HTH_XRE"/>
    <property type="match status" value="1"/>
</dbReference>
<dbReference type="PROSITE" id="PS50943">
    <property type="entry name" value="HTH_CROC1"/>
    <property type="match status" value="1"/>
</dbReference>
<dbReference type="SMART" id="SM00530">
    <property type="entry name" value="HTH_XRE"/>
    <property type="match status" value="1"/>
</dbReference>
<evidence type="ECO:0000259" key="1">
    <source>
        <dbReference type="PROSITE" id="PS50943"/>
    </source>
</evidence>
<comment type="caution">
    <text evidence="2">The sequence shown here is derived from an EMBL/GenBank/DDBJ whole genome shotgun (WGS) entry which is preliminary data.</text>
</comment>
<protein>
    <recommendedName>
        <fullName evidence="1">HTH cro/C1-type domain-containing protein</fullName>
    </recommendedName>
</protein>
<sequence length="135" mass="15811">MKKTDIDYISTRQEYDSVLACIDELRKEAIRLGMFESDMNNEYIREFGRLGKMCSEYEDEYLNILPLREANPLLNSIEEFSYKRKLKKKEVAELLGINESVFSQILSGKRKISISLAKKLYDRLNIDPAIILKYS</sequence>
<dbReference type="GO" id="GO:0003677">
    <property type="term" value="F:DNA binding"/>
    <property type="evidence" value="ECO:0007669"/>
    <property type="project" value="InterPro"/>
</dbReference>